<sequence>MISLIQSDLLAVKNKNRRFCPIYFQKEDIDKELAKVSRVSRGVPYNITAGSLEDVLRKMEVYMLKVEGIAFRFLPDPFQIKNTLEVSFCRSCSCGGSIPYAKSDLLVVKNKNMRFCPIYFQKEEIDKELAKVSRASRGVLRNIMVGSLEDVLRKMEVQLWRKEQRSAAKLVPITFEQVSMLKVEGIAFRFLPDPVQIKKRRGAQEMLRGKWR</sequence>
<dbReference type="GO" id="GO:0009507">
    <property type="term" value="C:chloroplast"/>
    <property type="evidence" value="ECO:0007669"/>
    <property type="project" value="UniProtKB-SubCell"/>
</dbReference>
<reference evidence="4" key="1">
    <citation type="submission" date="2022-08" db="EMBL/GenBank/DDBJ databases">
        <authorList>
            <person name="Gutierrez-Valencia J."/>
        </authorList>
    </citation>
    <scope>NUCLEOTIDE SEQUENCE</scope>
</reference>
<evidence type="ECO:0000256" key="1">
    <source>
        <dbReference type="ARBA" id="ARBA00004229"/>
    </source>
</evidence>
<keyword evidence="2" id="KW-0150">Chloroplast</keyword>
<accession>A0AAV0RL26</accession>
<name>A0AAV0RL26_9ROSI</name>
<evidence type="ECO:0000313" key="5">
    <source>
        <dbReference type="Proteomes" id="UP001154282"/>
    </source>
</evidence>
<dbReference type="EMBL" id="CAMGYJ010000011">
    <property type="protein sequence ID" value="CAI0558329.1"/>
    <property type="molecule type" value="Genomic_DNA"/>
</dbReference>
<dbReference type="Pfam" id="PF04278">
    <property type="entry name" value="Tic22"/>
    <property type="match status" value="1"/>
</dbReference>
<dbReference type="AlphaFoldDB" id="A0AAV0RL26"/>
<evidence type="ECO:0000256" key="2">
    <source>
        <dbReference type="ARBA" id="ARBA00022528"/>
    </source>
</evidence>
<keyword evidence="3" id="KW-0934">Plastid</keyword>
<comment type="caution">
    <text evidence="4">The sequence shown here is derived from an EMBL/GenBank/DDBJ whole genome shotgun (WGS) entry which is preliminary data.</text>
</comment>
<protein>
    <submittedName>
        <fullName evidence="4">Uncharacterized protein</fullName>
    </submittedName>
</protein>
<dbReference type="Proteomes" id="UP001154282">
    <property type="component" value="Unassembled WGS sequence"/>
</dbReference>
<evidence type="ECO:0000313" key="4">
    <source>
        <dbReference type="EMBL" id="CAI0558329.1"/>
    </source>
</evidence>
<evidence type="ECO:0000256" key="3">
    <source>
        <dbReference type="ARBA" id="ARBA00022640"/>
    </source>
</evidence>
<gene>
    <name evidence="4" type="ORF">LITE_LOCUS48737</name>
</gene>
<proteinExistence type="predicted"/>
<comment type="subcellular location">
    <subcellularLocation>
        <location evidence="1">Plastid</location>
        <location evidence="1">Chloroplast</location>
    </subcellularLocation>
</comment>
<dbReference type="GO" id="GO:0015031">
    <property type="term" value="P:protein transport"/>
    <property type="evidence" value="ECO:0007669"/>
    <property type="project" value="InterPro"/>
</dbReference>
<dbReference type="PANTHER" id="PTHR33926:SF4">
    <property type="entry name" value="PROTEIN TIC 22, CHLOROPLASTIC"/>
    <property type="match status" value="1"/>
</dbReference>
<dbReference type="InterPro" id="IPR007378">
    <property type="entry name" value="Tic22-like"/>
</dbReference>
<organism evidence="4 5">
    <name type="scientific">Linum tenue</name>
    <dbReference type="NCBI Taxonomy" id="586396"/>
    <lineage>
        <taxon>Eukaryota</taxon>
        <taxon>Viridiplantae</taxon>
        <taxon>Streptophyta</taxon>
        <taxon>Embryophyta</taxon>
        <taxon>Tracheophyta</taxon>
        <taxon>Spermatophyta</taxon>
        <taxon>Magnoliopsida</taxon>
        <taxon>eudicotyledons</taxon>
        <taxon>Gunneridae</taxon>
        <taxon>Pentapetalae</taxon>
        <taxon>rosids</taxon>
        <taxon>fabids</taxon>
        <taxon>Malpighiales</taxon>
        <taxon>Linaceae</taxon>
        <taxon>Linum</taxon>
    </lineage>
</organism>
<dbReference type="PANTHER" id="PTHR33926">
    <property type="entry name" value="PROTEIN TIC 22, CHLOROPLASTIC"/>
    <property type="match status" value="1"/>
</dbReference>
<keyword evidence="5" id="KW-1185">Reference proteome</keyword>